<feature type="region of interest" description="Disordered" evidence="1">
    <location>
        <begin position="1"/>
        <end position="25"/>
    </location>
</feature>
<dbReference type="CDD" id="cd00303">
    <property type="entry name" value="retropepsin_like"/>
    <property type="match status" value="1"/>
</dbReference>
<dbReference type="Gene3D" id="2.40.70.10">
    <property type="entry name" value="Acid Proteases"/>
    <property type="match status" value="1"/>
</dbReference>
<dbReference type="PROSITE" id="PS00141">
    <property type="entry name" value="ASP_PROTEASE"/>
    <property type="match status" value="1"/>
</dbReference>
<organism evidence="2 3">
    <name type="scientific">Perkinsus chesapeaki</name>
    <name type="common">Clam parasite</name>
    <name type="synonym">Perkinsus andrewsi</name>
    <dbReference type="NCBI Taxonomy" id="330153"/>
    <lineage>
        <taxon>Eukaryota</taxon>
        <taxon>Sar</taxon>
        <taxon>Alveolata</taxon>
        <taxon>Perkinsozoa</taxon>
        <taxon>Perkinsea</taxon>
        <taxon>Perkinsida</taxon>
        <taxon>Perkinsidae</taxon>
        <taxon>Perkinsus</taxon>
    </lineage>
</organism>
<dbReference type="AlphaFoldDB" id="A0A7J6KH71"/>
<comment type="caution">
    <text evidence="2">The sequence shown here is derived from an EMBL/GenBank/DDBJ whole genome shotgun (WGS) entry which is preliminary data.</text>
</comment>
<proteinExistence type="predicted"/>
<dbReference type="Proteomes" id="UP000591131">
    <property type="component" value="Unassembled WGS sequence"/>
</dbReference>
<protein>
    <recommendedName>
        <fullName evidence="4">Peptidase A2 domain-containing protein</fullName>
    </recommendedName>
</protein>
<feature type="non-terminal residue" evidence="2">
    <location>
        <position position="164"/>
    </location>
</feature>
<evidence type="ECO:0000313" key="2">
    <source>
        <dbReference type="EMBL" id="KAF4646487.1"/>
    </source>
</evidence>
<gene>
    <name evidence="2" type="ORF">FOL47_006149</name>
</gene>
<dbReference type="GO" id="GO:0006508">
    <property type="term" value="P:proteolysis"/>
    <property type="evidence" value="ECO:0007669"/>
    <property type="project" value="InterPro"/>
</dbReference>
<evidence type="ECO:0008006" key="4">
    <source>
        <dbReference type="Google" id="ProtNLM"/>
    </source>
</evidence>
<dbReference type="EMBL" id="JAAPAO010003402">
    <property type="protein sequence ID" value="KAF4646487.1"/>
    <property type="molecule type" value="Genomic_DNA"/>
</dbReference>
<evidence type="ECO:0000313" key="3">
    <source>
        <dbReference type="Proteomes" id="UP000591131"/>
    </source>
</evidence>
<dbReference type="InterPro" id="IPR001969">
    <property type="entry name" value="Aspartic_peptidase_AS"/>
</dbReference>
<dbReference type="InterPro" id="IPR021109">
    <property type="entry name" value="Peptidase_aspartic_dom_sf"/>
</dbReference>
<dbReference type="GO" id="GO:0004190">
    <property type="term" value="F:aspartic-type endopeptidase activity"/>
    <property type="evidence" value="ECO:0007669"/>
    <property type="project" value="InterPro"/>
</dbReference>
<dbReference type="OrthoDB" id="10490394at2759"/>
<reference evidence="2 3" key="1">
    <citation type="submission" date="2020-04" db="EMBL/GenBank/DDBJ databases">
        <title>Perkinsus chesapeaki whole genome sequence.</title>
        <authorList>
            <person name="Bogema D.R."/>
        </authorList>
    </citation>
    <scope>NUCLEOTIDE SEQUENCE [LARGE SCALE GENOMIC DNA]</scope>
    <source>
        <strain evidence="2">ATCC PRA-425</strain>
    </source>
</reference>
<name>A0A7J6KH71_PERCH</name>
<keyword evidence="3" id="KW-1185">Reference proteome</keyword>
<accession>A0A7J6KH71</accession>
<evidence type="ECO:0000256" key="1">
    <source>
        <dbReference type="SAM" id="MobiDB-lite"/>
    </source>
</evidence>
<sequence>MLRSPPREPPAGSVVAERPEASNSRMLSSSTIDLFGRHSPQVWTTVSTPSSDLQSRFLCGVIDTGSDLSLIPQEALLPYMLSSLRPCPLNSIRTANGGTCKILGVIDLNICFYVLPQRRRPAVPSNPTPEEVVPGLTFPACFIVIDSLSVDMLLGMDFLRHFSM</sequence>